<dbReference type="PRINTS" id="PR02045">
    <property type="entry name" value="F138DOMAIN"/>
</dbReference>
<reference evidence="1 2" key="1">
    <citation type="submission" date="2013-03" db="EMBL/GenBank/DDBJ databases">
        <authorList>
            <person name="Warren W."/>
            <person name="Wilson R.K."/>
        </authorList>
    </citation>
    <scope>NUCLEOTIDE SEQUENCE</scope>
</reference>
<keyword evidence="2" id="KW-1185">Reference proteome</keyword>
<evidence type="ECO:0000313" key="1">
    <source>
        <dbReference type="Ensembl" id="ENSMFAP00000057401.1"/>
    </source>
</evidence>
<dbReference type="Proteomes" id="UP000233100">
    <property type="component" value="Chromosome 13"/>
</dbReference>
<organism evidence="1 2">
    <name type="scientific">Macaca fascicularis</name>
    <name type="common">Crab-eating macaque</name>
    <name type="synonym">Cynomolgus monkey</name>
    <dbReference type="NCBI Taxonomy" id="9541"/>
    <lineage>
        <taxon>Eukaryota</taxon>
        <taxon>Metazoa</taxon>
        <taxon>Chordata</taxon>
        <taxon>Craniata</taxon>
        <taxon>Vertebrata</taxon>
        <taxon>Euteleostomi</taxon>
        <taxon>Mammalia</taxon>
        <taxon>Eutheria</taxon>
        <taxon>Euarchontoglires</taxon>
        <taxon>Primates</taxon>
        <taxon>Haplorrhini</taxon>
        <taxon>Catarrhini</taxon>
        <taxon>Cercopithecidae</taxon>
        <taxon>Cercopithecinae</taxon>
        <taxon>Macaca</taxon>
    </lineage>
</organism>
<reference evidence="1" key="2">
    <citation type="submission" date="2025-08" db="UniProtKB">
        <authorList>
            <consortium name="Ensembl"/>
        </authorList>
    </citation>
    <scope>IDENTIFICATION</scope>
</reference>
<proteinExistence type="predicted"/>
<name>A0A7N9D2V9_MACFA</name>
<dbReference type="PANTHER" id="PTHR12138:SF152">
    <property type="entry name" value="C2H2-TYPE DOMAIN-CONTAINING PROTEIN"/>
    <property type="match status" value="1"/>
</dbReference>
<protein>
    <submittedName>
        <fullName evidence="1">Uncharacterized protein</fullName>
    </submittedName>
</protein>
<dbReference type="GeneTree" id="ENSGT01120000271815"/>
<dbReference type="PANTHER" id="PTHR12138">
    <property type="entry name" value="PRIMATE-EXPANDED PROTEIN FAMILY"/>
    <property type="match status" value="1"/>
</dbReference>
<evidence type="ECO:0000313" key="2">
    <source>
        <dbReference type="Proteomes" id="UP000233100"/>
    </source>
</evidence>
<accession>A0A7N9D2V9</accession>
<dbReference type="AlphaFoldDB" id="A0A7N9D2V9"/>
<sequence length="120" mass="12928">IFQNSCLISVRVFLFCFVFVFLRWSLALSPSLGCNGRDLGSLQPRGSSNSPASASQVAGTTGARHHAHHHARLIFVVLVEMGFHHVGQAGPELLTSGHLSALASQRAGITGMSRHAWLRL</sequence>
<dbReference type="Ensembl" id="ENSMFAT00000086621.1">
    <property type="protein sequence ID" value="ENSMFAP00000057401.1"/>
    <property type="gene ID" value="ENSMFAG00000054122.1"/>
</dbReference>
<reference evidence="1" key="3">
    <citation type="submission" date="2025-09" db="UniProtKB">
        <authorList>
            <consortium name="Ensembl"/>
        </authorList>
    </citation>
    <scope>IDENTIFICATION</scope>
</reference>